<accession>A0A0C4DS27</accession>
<reference evidence="3" key="4">
    <citation type="journal article" date="2015" name="G3 (Bethesda)">
        <title>Genome sequences of three phytopathogenic species of the Magnaporthaceae family of fungi.</title>
        <authorList>
            <person name="Okagaki L.H."/>
            <person name="Nunes C.C."/>
            <person name="Sailsbery J."/>
            <person name="Clay B."/>
            <person name="Brown D."/>
            <person name="John T."/>
            <person name="Oh Y."/>
            <person name="Young N."/>
            <person name="Fitzgerald M."/>
            <person name="Haas B.J."/>
            <person name="Zeng Q."/>
            <person name="Young S."/>
            <person name="Adiconis X."/>
            <person name="Fan L."/>
            <person name="Levin J.Z."/>
            <person name="Mitchell T.K."/>
            <person name="Okubara P.A."/>
            <person name="Farman M.L."/>
            <person name="Kohn L.M."/>
            <person name="Birren B."/>
            <person name="Ma L.-J."/>
            <person name="Dean R.A."/>
        </authorList>
    </citation>
    <scope>NUCLEOTIDE SEQUENCE</scope>
    <source>
        <strain evidence="3">ATCC 64411 / 73-15</strain>
    </source>
</reference>
<reference evidence="4" key="2">
    <citation type="submission" date="2010-05" db="EMBL/GenBank/DDBJ databases">
        <title>The genome sequence of Magnaporthe poae strain ATCC 64411.</title>
        <authorList>
            <person name="Ma L.-J."/>
            <person name="Dead R."/>
            <person name="Young S."/>
            <person name="Zeng Q."/>
            <person name="Koehrsen M."/>
            <person name="Alvarado L."/>
            <person name="Berlin A."/>
            <person name="Chapman S.B."/>
            <person name="Chen Z."/>
            <person name="Freedman E."/>
            <person name="Gellesch M."/>
            <person name="Goldberg J."/>
            <person name="Griggs A."/>
            <person name="Gujja S."/>
            <person name="Heilman E.R."/>
            <person name="Heiman D."/>
            <person name="Hepburn T."/>
            <person name="Howarth C."/>
            <person name="Jen D."/>
            <person name="Larson L."/>
            <person name="Mehta T."/>
            <person name="Neiman D."/>
            <person name="Pearson M."/>
            <person name="Roberts A."/>
            <person name="Saif S."/>
            <person name="Shea T."/>
            <person name="Shenoy N."/>
            <person name="Sisk P."/>
            <person name="Stolte C."/>
            <person name="Sykes S."/>
            <person name="Walk T."/>
            <person name="White J."/>
            <person name="Yandava C."/>
            <person name="Haas B."/>
            <person name="Nusbaum C."/>
            <person name="Birren B."/>
        </authorList>
    </citation>
    <scope>NUCLEOTIDE SEQUENCE [LARGE SCALE GENOMIC DNA]</scope>
    <source>
        <strain evidence="4">ATCC 64411 / 73-15</strain>
    </source>
</reference>
<reference evidence="2" key="3">
    <citation type="submission" date="2011-03" db="EMBL/GenBank/DDBJ databases">
        <title>Annotation of Magnaporthe poae ATCC 64411.</title>
        <authorList>
            <person name="Ma L.-J."/>
            <person name="Dead R."/>
            <person name="Young S.K."/>
            <person name="Zeng Q."/>
            <person name="Gargeya S."/>
            <person name="Fitzgerald M."/>
            <person name="Haas B."/>
            <person name="Abouelleil A."/>
            <person name="Alvarado L."/>
            <person name="Arachchi H.M."/>
            <person name="Berlin A."/>
            <person name="Brown A."/>
            <person name="Chapman S.B."/>
            <person name="Chen Z."/>
            <person name="Dunbar C."/>
            <person name="Freedman E."/>
            <person name="Gearin G."/>
            <person name="Gellesch M."/>
            <person name="Goldberg J."/>
            <person name="Griggs A."/>
            <person name="Gujja S."/>
            <person name="Heiman D."/>
            <person name="Howarth C."/>
            <person name="Larson L."/>
            <person name="Lui A."/>
            <person name="MacDonald P.J.P."/>
            <person name="Mehta T."/>
            <person name="Montmayeur A."/>
            <person name="Murphy C."/>
            <person name="Neiman D."/>
            <person name="Pearson M."/>
            <person name="Priest M."/>
            <person name="Roberts A."/>
            <person name="Saif S."/>
            <person name="Shea T."/>
            <person name="Shenoy N."/>
            <person name="Sisk P."/>
            <person name="Stolte C."/>
            <person name="Sykes S."/>
            <person name="Yandava C."/>
            <person name="Wortman J."/>
            <person name="Nusbaum C."/>
            <person name="Birren B."/>
        </authorList>
    </citation>
    <scope>NUCLEOTIDE SEQUENCE</scope>
    <source>
        <strain evidence="2">ATCC 64411</strain>
    </source>
</reference>
<gene>
    <name evidence="2" type="ORF">MAPG_02700</name>
</gene>
<reference evidence="2" key="1">
    <citation type="submission" date="2010-05" db="EMBL/GenBank/DDBJ databases">
        <title>The Genome Sequence of Magnaporthe poae strain ATCC 64411.</title>
        <authorList>
            <consortium name="The Broad Institute Genome Sequencing Platform"/>
            <consortium name="Broad Institute Genome Sequencing Center for Infectious Disease"/>
            <person name="Ma L.-J."/>
            <person name="Dead R."/>
            <person name="Young S."/>
            <person name="Zeng Q."/>
            <person name="Koehrsen M."/>
            <person name="Alvarado L."/>
            <person name="Berlin A."/>
            <person name="Chapman S.B."/>
            <person name="Chen Z."/>
            <person name="Freedman E."/>
            <person name="Gellesch M."/>
            <person name="Goldberg J."/>
            <person name="Griggs A."/>
            <person name="Gujja S."/>
            <person name="Heilman E.R."/>
            <person name="Heiman D."/>
            <person name="Hepburn T."/>
            <person name="Howarth C."/>
            <person name="Jen D."/>
            <person name="Larson L."/>
            <person name="Mehta T."/>
            <person name="Neiman D."/>
            <person name="Pearson M."/>
            <person name="Roberts A."/>
            <person name="Saif S."/>
            <person name="Shea T."/>
            <person name="Shenoy N."/>
            <person name="Sisk P."/>
            <person name="Stolte C."/>
            <person name="Sykes S."/>
            <person name="Walk T."/>
            <person name="White J."/>
            <person name="Yandava C."/>
            <person name="Haas B."/>
            <person name="Nusbaum C."/>
            <person name="Birren B."/>
        </authorList>
    </citation>
    <scope>NUCLEOTIDE SEQUENCE</scope>
    <source>
        <strain evidence="2">ATCC 64411</strain>
    </source>
</reference>
<dbReference type="EMBL" id="ADBL01000661">
    <property type="status" value="NOT_ANNOTATED_CDS"/>
    <property type="molecule type" value="Genomic_DNA"/>
</dbReference>
<sequence length="125" mass="13912">MRWFVHTGAQPGGVECSLFLRALKKHGRTDDMLASPAWLRDGGREGHVYPAQTAVVILRGKTIRWTTPRSILRGWADYPGCRQIAGGERRGRAKGRRPGNSLSHNAATRPALAKRSDKGTRKQRQ</sequence>
<evidence type="ECO:0000313" key="4">
    <source>
        <dbReference type="Proteomes" id="UP000011715"/>
    </source>
</evidence>
<dbReference type="EnsemblFungi" id="MAPG_02700T0">
    <property type="protein sequence ID" value="MAPG_02700T0"/>
    <property type="gene ID" value="MAPG_02700"/>
</dbReference>
<organism evidence="3 4">
    <name type="scientific">Magnaporthiopsis poae (strain ATCC 64411 / 73-15)</name>
    <name type="common">Kentucky bluegrass fungus</name>
    <name type="synonym">Magnaporthe poae</name>
    <dbReference type="NCBI Taxonomy" id="644358"/>
    <lineage>
        <taxon>Eukaryota</taxon>
        <taxon>Fungi</taxon>
        <taxon>Dikarya</taxon>
        <taxon>Ascomycota</taxon>
        <taxon>Pezizomycotina</taxon>
        <taxon>Sordariomycetes</taxon>
        <taxon>Sordariomycetidae</taxon>
        <taxon>Magnaporthales</taxon>
        <taxon>Magnaporthaceae</taxon>
        <taxon>Magnaporthiopsis</taxon>
    </lineage>
</organism>
<dbReference type="EMBL" id="GL876967">
    <property type="protein sequence ID" value="KLU83647.1"/>
    <property type="molecule type" value="Genomic_DNA"/>
</dbReference>
<dbReference type="VEuPathDB" id="FungiDB:MAPG_02700"/>
<dbReference type="AlphaFoldDB" id="A0A0C4DS27"/>
<feature type="region of interest" description="Disordered" evidence="1">
    <location>
        <begin position="81"/>
        <end position="125"/>
    </location>
</feature>
<evidence type="ECO:0000256" key="1">
    <source>
        <dbReference type="SAM" id="MobiDB-lite"/>
    </source>
</evidence>
<protein>
    <submittedName>
        <fullName evidence="2 3">Uncharacterized protein</fullName>
    </submittedName>
</protein>
<dbReference type="Proteomes" id="UP000011715">
    <property type="component" value="Unassembled WGS sequence"/>
</dbReference>
<keyword evidence="4" id="KW-1185">Reference proteome</keyword>
<reference evidence="3" key="5">
    <citation type="submission" date="2015-06" db="UniProtKB">
        <authorList>
            <consortium name="EnsemblFungi"/>
        </authorList>
    </citation>
    <scope>IDENTIFICATION</scope>
    <source>
        <strain evidence="3">ATCC 64411</strain>
    </source>
</reference>
<name>A0A0C4DS27_MAGP6</name>
<evidence type="ECO:0000313" key="2">
    <source>
        <dbReference type="EMBL" id="KLU83647.1"/>
    </source>
</evidence>
<evidence type="ECO:0000313" key="3">
    <source>
        <dbReference type="EnsemblFungi" id="MAPG_02700T0"/>
    </source>
</evidence>
<feature type="compositionally biased region" description="Basic and acidic residues" evidence="1">
    <location>
        <begin position="114"/>
        <end position="125"/>
    </location>
</feature>
<proteinExistence type="predicted"/>